<evidence type="ECO:0000313" key="1">
    <source>
        <dbReference type="EMBL" id="KAL0016572.1"/>
    </source>
</evidence>
<reference evidence="1 2" key="1">
    <citation type="submission" date="2024-01" db="EMBL/GenBank/DDBJ databases">
        <title>A telomere-to-telomere, gap-free genome of sweet tea (Lithocarpus litseifolius).</title>
        <authorList>
            <person name="Zhou J."/>
        </authorList>
    </citation>
    <scope>NUCLEOTIDE SEQUENCE [LARGE SCALE GENOMIC DNA]</scope>
    <source>
        <strain evidence="1">Zhou-2022a</strain>
        <tissue evidence="1">Leaf</tissue>
    </source>
</reference>
<sequence length="154" mass="17563">MQVWLISCLPDSNRNSTGEFVRVSGNWFADEIPCPLSWHEVDGRVFAPDLRVVHVRDLNFVLRSEIFFHTDRQLRASHLILGCTLVYRTWQPFSQALSVDSTLLSYIDVRHANFLPPSLTTDEARDLSPCHITVEDLAPVRDESAEGVSRALRE</sequence>
<keyword evidence="2" id="KW-1185">Reference proteome</keyword>
<dbReference type="EMBL" id="JAZDWU010000001">
    <property type="protein sequence ID" value="KAL0016572.1"/>
    <property type="molecule type" value="Genomic_DNA"/>
</dbReference>
<proteinExistence type="predicted"/>
<dbReference type="Proteomes" id="UP001459277">
    <property type="component" value="Unassembled WGS sequence"/>
</dbReference>
<organism evidence="1 2">
    <name type="scientific">Lithocarpus litseifolius</name>
    <dbReference type="NCBI Taxonomy" id="425828"/>
    <lineage>
        <taxon>Eukaryota</taxon>
        <taxon>Viridiplantae</taxon>
        <taxon>Streptophyta</taxon>
        <taxon>Embryophyta</taxon>
        <taxon>Tracheophyta</taxon>
        <taxon>Spermatophyta</taxon>
        <taxon>Magnoliopsida</taxon>
        <taxon>eudicotyledons</taxon>
        <taxon>Gunneridae</taxon>
        <taxon>Pentapetalae</taxon>
        <taxon>rosids</taxon>
        <taxon>fabids</taxon>
        <taxon>Fagales</taxon>
        <taxon>Fagaceae</taxon>
        <taxon>Lithocarpus</taxon>
    </lineage>
</organism>
<evidence type="ECO:0000313" key="2">
    <source>
        <dbReference type="Proteomes" id="UP001459277"/>
    </source>
</evidence>
<name>A0AAW2E183_9ROSI</name>
<dbReference type="AlphaFoldDB" id="A0AAW2E183"/>
<comment type="caution">
    <text evidence="1">The sequence shown here is derived from an EMBL/GenBank/DDBJ whole genome shotgun (WGS) entry which is preliminary data.</text>
</comment>
<gene>
    <name evidence="1" type="ORF">SO802_003641</name>
</gene>
<protein>
    <submittedName>
        <fullName evidence="1">Uncharacterized protein</fullName>
    </submittedName>
</protein>
<accession>A0AAW2E183</accession>